<dbReference type="PANTHER" id="PTHR46268">
    <property type="entry name" value="STRESS RESPONSE PROTEIN NHAX"/>
    <property type="match status" value="1"/>
</dbReference>
<evidence type="ECO:0000256" key="2">
    <source>
        <dbReference type="ARBA" id="ARBA00022741"/>
    </source>
</evidence>
<proteinExistence type="inferred from homology"/>
<feature type="domain" description="UspA" evidence="4">
    <location>
        <begin position="9"/>
        <end position="146"/>
    </location>
</feature>
<name>A0ABN3GVD7_9PSEU</name>
<dbReference type="Pfam" id="PF00582">
    <property type="entry name" value="Usp"/>
    <property type="match status" value="2"/>
</dbReference>
<comment type="similarity">
    <text evidence="1">Belongs to the universal stress protein A family.</text>
</comment>
<gene>
    <name evidence="5" type="ORF">GCM10009854_44870</name>
</gene>
<keyword evidence="2" id="KW-0547">Nucleotide-binding</keyword>
<dbReference type="Gene3D" id="3.40.50.620">
    <property type="entry name" value="HUPs"/>
    <property type="match status" value="2"/>
</dbReference>
<evidence type="ECO:0000313" key="5">
    <source>
        <dbReference type="EMBL" id="GAA2360715.1"/>
    </source>
</evidence>
<feature type="domain" description="UspA" evidence="4">
    <location>
        <begin position="157"/>
        <end position="293"/>
    </location>
</feature>
<accession>A0ABN3GVD7</accession>
<dbReference type="Proteomes" id="UP001501218">
    <property type="component" value="Unassembled WGS sequence"/>
</dbReference>
<evidence type="ECO:0000259" key="4">
    <source>
        <dbReference type="Pfam" id="PF00582"/>
    </source>
</evidence>
<dbReference type="InterPro" id="IPR006015">
    <property type="entry name" value="Universal_stress_UspA"/>
</dbReference>
<evidence type="ECO:0000313" key="6">
    <source>
        <dbReference type="Proteomes" id="UP001501218"/>
    </source>
</evidence>
<dbReference type="EMBL" id="BAAARA010000021">
    <property type="protein sequence ID" value="GAA2360715.1"/>
    <property type="molecule type" value="Genomic_DNA"/>
</dbReference>
<keyword evidence="6" id="KW-1185">Reference proteome</keyword>
<dbReference type="PRINTS" id="PR01438">
    <property type="entry name" value="UNVRSLSTRESS"/>
</dbReference>
<dbReference type="PANTHER" id="PTHR46268:SF27">
    <property type="entry name" value="UNIVERSAL STRESS PROTEIN RV2623"/>
    <property type="match status" value="1"/>
</dbReference>
<keyword evidence="3" id="KW-0067">ATP-binding</keyword>
<protein>
    <submittedName>
        <fullName evidence="5">Universal stress protein</fullName>
    </submittedName>
</protein>
<dbReference type="InterPro" id="IPR014729">
    <property type="entry name" value="Rossmann-like_a/b/a_fold"/>
</dbReference>
<dbReference type="SUPFAM" id="SSF52402">
    <property type="entry name" value="Adenine nucleotide alpha hydrolases-like"/>
    <property type="match status" value="2"/>
</dbReference>
<reference evidence="5 6" key="1">
    <citation type="journal article" date="2019" name="Int. J. Syst. Evol. Microbiol.">
        <title>The Global Catalogue of Microorganisms (GCM) 10K type strain sequencing project: providing services to taxonomists for standard genome sequencing and annotation.</title>
        <authorList>
            <consortium name="The Broad Institute Genomics Platform"/>
            <consortium name="The Broad Institute Genome Sequencing Center for Infectious Disease"/>
            <person name="Wu L."/>
            <person name="Ma J."/>
        </authorList>
    </citation>
    <scope>NUCLEOTIDE SEQUENCE [LARGE SCALE GENOMIC DNA]</scope>
    <source>
        <strain evidence="5 6">JCM 16221</strain>
    </source>
</reference>
<organism evidence="5 6">
    <name type="scientific">Saccharopolyspora halophila</name>
    <dbReference type="NCBI Taxonomy" id="405551"/>
    <lineage>
        <taxon>Bacteria</taxon>
        <taxon>Bacillati</taxon>
        <taxon>Actinomycetota</taxon>
        <taxon>Actinomycetes</taxon>
        <taxon>Pseudonocardiales</taxon>
        <taxon>Pseudonocardiaceae</taxon>
        <taxon>Saccharopolyspora</taxon>
    </lineage>
</organism>
<evidence type="ECO:0000256" key="1">
    <source>
        <dbReference type="ARBA" id="ARBA00008791"/>
    </source>
</evidence>
<evidence type="ECO:0000256" key="3">
    <source>
        <dbReference type="ARBA" id="ARBA00022840"/>
    </source>
</evidence>
<dbReference type="RefSeq" id="WP_344136488.1">
    <property type="nucleotide sequence ID" value="NZ_BAAARA010000021.1"/>
</dbReference>
<sequence>MTDGLRNAVVAGFDLSEPSRRAAYWAAHEASRRKRPLVLLHVLSWPFEDFLPVRVPGEEKVTEPLQRALQREMEALRGRFQDTYPDLEVEVQLPLGDPAKSLTELSADAELLVLGGPKVGAQVHPLGATAAELLTRRSGVPIVVVRGDGSPSDDAPVVVGVDGSSVSSRAIGFAFEAASSRGRPLVAVHSWSDVPFNPFDYLDEWELQWGEIREKSQVVLSESLAGWQEQYPDVEVRQSVTASEPVSTLLGEAANACLLVVGSHGRGLVRRMLLGSVSHGVVNRASCPVAVLPAQ</sequence>
<comment type="caution">
    <text evidence="5">The sequence shown here is derived from an EMBL/GenBank/DDBJ whole genome shotgun (WGS) entry which is preliminary data.</text>
</comment>
<dbReference type="InterPro" id="IPR006016">
    <property type="entry name" value="UspA"/>
</dbReference>